<dbReference type="InterPro" id="IPR001303">
    <property type="entry name" value="Aldolase_II/adducin_N"/>
</dbReference>
<dbReference type="InterPro" id="IPR050197">
    <property type="entry name" value="Aldolase_class_II_sugar_metab"/>
</dbReference>
<dbReference type="EMBL" id="CP139781">
    <property type="protein sequence ID" value="WRQ87643.1"/>
    <property type="molecule type" value="Genomic_DNA"/>
</dbReference>
<dbReference type="PANTHER" id="PTHR22789:SF0">
    <property type="entry name" value="3-OXO-TETRONATE 4-PHOSPHATE DECARBOXYLASE-RELATED"/>
    <property type="match status" value="1"/>
</dbReference>
<sequence length="373" mass="40158">MPKILTAREVEALLRAGEAVPADARLTPSARDLVEDRRRNGRTFTANAPRAGSAAPATKPAASSATPPAPSTPDYEFRWAPGSDPKTPSDIQRFFTSPAIEELKVRICDIGRRLWEREYTDGNGGNITIRVGDNLALCTPTLICKGFMKPADICLVDLDGNQLAGTRKRTSEAMTHFGIMKRQPAAKSCVHAHPPHATAFAIANAEIPTCLIPEAEVFLGKIALAKYQTPGTPENADEVGQLGIDHQAILMQNHGVIVWGKDVEDAYWKMENIDSYCKTVAIAGGLGSGLHRFGTDKLKDLIGLRKALGMPDPRAELEECELCSDNSEFRPGAVCQATPPSSAAPATAEVDPQVETLVQSLTNEILRQLATAK</sequence>
<evidence type="ECO:0000256" key="1">
    <source>
        <dbReference type="ARBA" id="ARBA00022723"/>
    </source>
</evidence>
<dbReference type="InterPro" id="IPR036409">
    <property type="entry name" value="Aldolase_II/adducin_N_sf"/>
</dbReference>
<name>A0ABZ1C7F0_9BACT</name>
<keyword evidence="6" id="KW-1185">Reference proteome</keyword>
<dbReference type="Proteomes" id="UP000738431">
    <property type="component" value="Chromosome"/>
</dbReference>
<protein>
    <submittedName>
        <fullName evidence="5">Class II aldolase/adducin family protein</fullName>
    </submittedName>
</protein>
<keyword evidence="2" id="KW-0456">Lyase</keyword>
<evidence type="ECO:0000256" key="2">
    <source>
        <dbReference type="ARBA" id="ARBA00023239"/>
    </source>
</evidence>
<proteinExistence type="predicted"/>
<feature type="compositionally biased region" description="Low complexity" evidence="3">
    <location>
        <begin position="46"/>
        <end position="66"/>
    </location>
</feature>
<evidence type="ECO:0000256" key="3">
    <source>
        <dbReference type="SAM" id="MobiDB-lite"/>
    </source>
</evidence>
<organism evidence="5 6">
    <name type="scientific">Actomonas aquatica</name>
    <dbReference type="NCBI Taxonomy" id="2866162"/>
    <lineage>
        <taxon>Bacteria</taxon>
        <taxon>Pseudomonadati</taxon>
        <taxon>Verrucomicrobiota</taxon>
        <taxon>Opitutia</taxon>
        <taxon>Opitutales</taxon>
        <taxon>Opitutaceae</taxon>
        <taxon>Actomonas</taxon>
    </lineage>
</organism>
<accession>A0ABZ1C7F0</accession>
<dbReference type="Pfam" id="PF00596">
    <property type="entry name" value="Aldolase_II"/>
    <property type="match status" value="1"/>
</dbReference>
<feature type="domain" description="Class II aldolase/adducin N-terminal" evidence="4">
    <location>
        <begin position="105"/>
        <end position="281"/>
    </location>
</feature>
<dbReference type="SUPFAM" id="SSF53639">
    <property type="entry name" value="AraD/HMP-PK domain-like"/>
    <property type="match status" value="1"/>
</dbReference>
<evidence type="ECO:0000313" key="6">
    <source>
        <dbReference type="Proteomes" id="UP000738431"/>
    </source>
</evidence>
<keyword evidence="1" id="KW-0479">Metal-binding</keyword>
<dbReference type="SMART" id="SM01007">
    <property type="entry name" value="Aldolase_II"/>
    <property type="match status" value="1"/>
</dbReference>
<feature type="region of interest" description="Disordered" evidence="3">
    <location>
        <begin position="19"/>
        <end position="74"/>
    </location>
</feature>
<evidence type="ECO:0000313" key="5">
    <source>
        <dbReference type="EMBL" id="WRQ87643.1"/>
    </source>
</evidence>
<evidence type="ECO:0000259" key="4">
    <source>
        <dbReference type="SMART" id="SM01007"/>
    </source>
</evidence>
<dbReference type="Gene3D" id="3.40.225.10">
    <property type="entry name" value="Class II aldolase/adducin N-terminal domain"/>
    <property type="match status" value="1"/>
</dbReference>
<dbReference type="RefSeq" id="WP_221030199.1">
    <property type="nucleotide sequence ID" value="NZ_CP139781.1"/>
</dbReference>
<gene>
    <name evidence="5" type="ORF">K1X11_022750</name>
</gene>
<dbReference type="PANTHER" id="PTHR22789">
    <property type="entry name" value="FUCULOSE PHOSPHATE ALDOLASE"/>
    <property type="match status" value="1"/>
</dbReference>
<reference evidence="5 6" key="2">
    <citation type="submission" date="2023-12" db="EMBL/GenBank/DDBJ databases">
        <title>Description of an unclassified Opitutus bacterium of Verrucomicrobiota.</title>
        <authorList>
            <person name="Zhang D.-F."/>
        </authorList>
    </citation>
    <scope>NUCLEOTIDE SEQUENCE [LARGE SCALE GENOMIC DNA]</scope>
    <source>
        <strain evidence="5 6">WL0086</strain>
    </source>
</reference>
<reference evidence="5 6" key="1">
    <citation type="submission" date="2021-08" db="EMBL/GenBank/DDBJ databases">
        <authorList>
            <person name="Zhang D."/>
            <person name="Zhang A."/>
            <person name="Wang L."/>
        </authorList>
    </citation>
    <scope>NUCLEOTIDE SEQUENCE [LARGE SCALE GENOMIC DNA]</scope>
    <source>
        <strain evidence="5 6">WL0086</strain>
    </source>
</reference>